<evidence type="ECO:0000256" key="5">
    <source>
        <dbReference type="ARBA" id="ARBA00022741"/>
    </source>
</evidence>
<dbReference type="PANTHER" id="PTHR43071">
    <property type="entry name" value="2-AMINO-4-HYDROXY-6-HYDROXYMETHYLDIHYDROPTERIDINE PYROPHOSPHOKINASE"/>
    <property type="match status" value="1"/>
</dbReference>
<evidence type="ECO:0000256" key="1">
    <source>
        <dbReference type="ARBA" id="ARBA00000198"/>
    </source>
</evidence>
<reference evidence="10 11" key="1">
    <citation type="submission" date="2023-10" db="EMBL/GenBank/DDBJ databases">
        <title>179-bfca-hs.</title>
        <authorList>
            <person name="Miliotis G."/>
            <person name="Sengupta P."/>
            <person name="Hameed A."/>
            <person name="Chuvochina M."/>
            <person name="Mcdonagh F."/>
            <person name="Simpson A.C."/>
            <person name="Singh N.K."/>
            <person name="Rekha P.D."/>
            <person name="Raman K."/>
            <person name="Hugenholtz P."/>
            <person name="Venkateswaran K."/>
        </authorList>
    </citation>
    <scope>NUCLEOTIDE SEQUENCE [LARGE SCALE GENOMIC DNA]</scope>
    <source>
        <strain evidence="10 11">179-BFC-A-HS</strain>
    </source>
</reference>
<protein>
    <recommendedName>
        <fullName evidence="3">2-amino-4-hydroxy-6-hydroxymethyldihydropteridine diphosphokinase</fullName>
        <ecNumber evidence="3">2.7.6.3</ecNumber>
    </recommendedName>
</protein>
<dbReference type="SUPFAM" id="SSF55083">
    <property type="entry name" value="6-hydroxymethyl-7,8-dihydropterin pyrophosphokinase, HPPK"/>
    <property type="match status" value="1"/>
</dbReference>
<evidence type="ECO:0000256" key="8">
    <source>
        <dbReference type="ARBA" id="ARBA00022909"/>
    </source>
</evidence>
<keyword evidence="5" id="KW-0547">Nucleotide-binding</keyword>
<evidence type="ECO:0000313" key="10">
    <source>
        <dbReference type="EMBL" id="MDY0404019.1"/>
    </source>
</evidence>
<comment type="pathway">
    <text evidence="2">Cofactor biosynthesis; tetrahydrofolate biosynthesis; 2-amino-4-hydroxy-6-hydroxymethyl-7,8-dihydropteridine diphosphate from 7,8-dihydroneopterin triphosphate: step 4/4.</text>
</comment>
<organism evidence="10 11">
    <name type="scientific">Tigheibacillus jepli</name>
    <dbReference type="NCBI Taxonomy" id="3035914"/>
    <lineage>
        <taxon>Bacteria</taxon>
        <taxon>Bacillati</taxon>
        <taxon>Bacillota</taxon>
        <taxon>Bacilli</taxon>
        <taxon>Bacillales</taxon>
        <taxon>Bacillaceae</taxon>
        <taxon>Tigheibacillus</taxon>
    </lineage>
</organism>
<dbReference type="Gene3D" id="3.30.70.560">
    <property type="entry name" value="7,8-Dihydro-6-hydroxymethylpterin-pyrophosphokinase HPPK"/>
    <property type="match status" value="1"/>
</dbReference>
<dbReference type="CDD" id="cd00483">
    <property type="entry name" value="HPPK"/>
    <property type="match status" value="1"/>
</dbReference>
<evidence type="ECO:0000313" key="11">
    <source>
        <dbReference type="Proteomes" id="UP001228376"/>
    </source>
</evidence>
<dbReference type="RefSeq" id="WP_306067931.1">
    <property type="nucleotide sequence ID" value="NZ_JAROCA020000001.1"/>
</dbReference>
<dbReference type="InterPro" id="IPR000550">
    <property type="entry name" value="Hppk"/>
</dbReference>
<dbReference type="PANTHER" id="PTHR43071:SF1">
    <property type="entry name" value="2-AMINO-4-HYDROXY-6-HYDROXYMETHYLDIHYDROPTERIDINE PYROPHOSPHOKINASE"/>
    <property type="match status" value="1"/>
</dbReference>
<feature type="domain" description="7,8-dihydro-6-hydroxymethylpterin-pyrophosphokinase" evidence="9">
    <location>
        <begin position="5"/>
        <end position="133"/>
    </location>
</feature>
<evidence type="ECO:0000256" key="4">
    <source>
        <dbReference type="ARBA" id="ARBA00022679"/>
    </source>
</evidence>
<dbReference type="EMBL" id="JAROCA020000001">
    <property type="protein sequence ID" value="MDY0404019.1"/>
    <property type="molecule type" value="Genomic_DNA"/>
</dbReference>
<dbReference type="GO" id="GO:0003848">
    <property type="term" value="F:2-amino-4-hydroxy-6-hydroxymethyldihydropteridine diphosphokinase activity"/>
    <property type="evidence" value="ECO:0007669"/>
    <property type="project" value="UniProtKB-EC"/>
</dbReference>
<evidence type="ECO:0000256" key="2">
    <source>
        <dbReference type="ARBA" id="ARBA00005051"/>
    </source>
</evidence>
<proteinExistence type="predicted"/>
<evidence type="ECO:0000256" key="3">
    <source>
        <dbReference type="ARBA" id="ARBA00013253"/>
    </source>
</evidence>
<dbReference type="NCBIfam" id="TIGR01498">
    <property type="entry name" value="folK"/>
    <property type="match status" value="1"/>
</dbReference>
<accession>A0ABU5CCI9</accession>
<comment type="catalytic activity">
    <reaction evidence="1">
        <text>6-hydroxymethyl-7,8-dihydropterin + ATP = (7,8-dihydropterin-6-yl)methyl diphosphate + AMP + H(+)</text>
        <dbReference type="Rhea" id="RHEA:11412"/>
        <dbReference type="ChEBI" id="CHEBI:15378"/>
        <dbReference type="ChEBI" id="CHEBI:30616"/>
        <dbReference type="ChEBI" id="CHEBI:44841"/>
        <dbReference type="ChEBI" id="CHEBI:72950"/>
        <dbReference type="ChEBI" id="CHEBI:456215"/>
        <dbReference type="EC" id="2.7.6.3"/>
    </reaction>
</comment>
<evidence type="ECO:0000259" key="9">
    <source>
        <dbReference type="Pfam" id="PF01288"/>
    </source>
</evidence>
<evidence type="ECO:0000256" key="6">
    <source>
        <dbReference type="ARBA" id="ARBA00022777"/>
    </source>
</evidence>
<dbReference type="Proteomes" id="UP001228376">
    <property type="component" value="Unassembled WGS sequence"/>
</dbReference>
<sequence>MNVAYIALGSNIEPRKFHLDQAITRLRQHQAIAVKKQSPIYETKPVGYADQGDFLNMVLEAETSLDPEALLDVCQQIEQDLGRKRIIPNGPRTIDLDILAYNHENIKTDRLIVPHPRMHERAFVLAPLHDIAPNLILASVDKRVAELWKQIESSSGKDVSLWTQNGSGGE</sequence>
<comment type="caution">
    <text evidence="10">The sequence shown here is derived from an EMBL/GenBank/DDBJ whole genome shotgun (WGS) entry which is preliminary data.</text>
</comment>
<keyword evidence="4 10" id="KW-0808">Transferase</keyword>
<evidence type="ECO:0000256" key="7">
    <source>
        <dbReference type="ARBA" id="ARBA00022840"/>
    </source>
</evidence>
<dbReference type="EC" id="2.7.6.3" evidence="3"/>
<dbReference type="InterPro" id="IPR035907">
    <property type="entry name" value="Hppk_sf"/>
</dbReference>
<keyword evidence="7" id="KW-0067">ATP-binding</keyword>
<keyword evidence="6" id="KW-0418">Kinase</keyword>
<keyword evidence="8" id="KW-0289">Folate biosynthesis</keyword>
<keyword evidence="11" id="KW-1185">Reference proteome</keyword>
<dbReference type="Pfam" id="PF01288">
    <property type="entry name" value="HPPK"/>
    <property type="match status" value="1"/>
</dbReference>
<name>A0ABU5CCI9_9BACI</name>
<gene>
    <name evidence="10" type="primary">folK</name>
    <name evidence="10" type="ORF">P5G51_000035</name>
</gene>